<keyword evidence="6" id="KW-1185">Reference proteome</keyword>
<dbReference type="GO" id="GO:0035721">
    <property type="term" value="P:intraciliary retrograde transport"/>
    <property type="evidence" value="ECO:0007669"/>
    <property type="project" value="InterPro"/>
</dbReference>
<evidence type="ECO:0000256" key="1">
    <source>
        <dbReference type="ARBA" id="ARBA00022574"/>
    </source>
</evidence>
<reference evidence="5" key="2">
    <citation type="submission" date="2025-09" db="UniProtKB">
        <authorList>
            <consortium name="Ensembl"/>
        </authorList>
    </citation>
    <scope>IDENTIFICATION</scope>
</reference>
<accession>A0A8C4PW69</accession>
<dbReference type="Proteomes" id="UP000694388">
    <property type="component" value="Unplaced"/>
</dbReference>
<reference evidence="5" key="1">
    <citation type="submission" date="2025-08" db="UniProtKB">
        <authorList>
            <consortium name="Ensembl"/>
        </authorList>
    </citation>
    <scope>IDENTIFICATION</scope>
</reference>
<dbReference type="GO" id="GO:0060271">
    <property type="term" value="P:cilium assembly"/>
    <property type="evidence" value="ECO:0007669"/>
    <property type="project" value="TreeGrafter"/>
</dbReference>
<protein>
    <recommendedName>
        <fullName evidence="7">WD repeat-containing protein 19</fullName>
    </recommendedName>
</protein>
<organism evidence="5 6">
    <name type="scientific">Eptatretus burgeri</name>
    <name type="common">Inshore hagfish</name>
    <dbReference type="NCBI Taxonomy" id="7764"/>
    <lineage>
        <taxon>Eukaryota</taxon>
        <taxon>Metazoa</taxon>
        <taxon>Chordata</taxon>
        <taxon>Craniata</taxon>
        <taxon>Vertebrata</taxon>
        <taxon>Cyclostomata</taxon>
        <taxon>Myxini</taxon>
        <taxon>Myxiniformes</taxon>
        <taxon>Myxinidae</taxon>
        <taxon>Eptatretinae</taxon>
        <taxon>Eptatretus</taxon>
    </lineage>
</organism>
<evidence type="ECO:0008006" key="7">
    <source>
        <dbReference type="Google" id="ProtNLM"/>
    </source>
</evidence>
<keyword evidence="2" id="KW-0677">Repeat</keyword>
<dbReference type="FunFam" id="2.130.10.10:FF:000242">
    <property type="entry name" value="WD repeat domain 19, isoform CRA_a"/>
    <property type="match status" value="1"/>
</dbReference>
<dbReference type="InterPro" id="IPR039468">
    <property type="entry name" value="WDR19_WD40_rpt"/>
</dbReference>
<dbReference type="SMART" id="SM00320">
    <property type="entry name" value="WD40"/>
    <property type="match status" value="2"/>
</dbReference>
<evidence type="ECO:0000313" key="5">
    <source>
        <dbReference type="Ensembl" id="ENSEBUP00000000110.1"/>
    </source>
</evidence>
<sequence length="578" mass="63961">MTFLIWAKTIPVLAVGTAKGNLLLYNQQTSRKIHILGKHNNKITCGAWSSQNLLALGSDDNTLSISDLEGVTLLQKSICGNLREMHFSTMKTNDQSEEGEKTVSLLAGKKTLILLNIDCPDDPIELAFQQNYGSIVCHHWYGDGYIIIGFSLGDLVVISTHPQEIGREIFHCHDHNGSLISVAVTEVIGKVATCGNNCIKIHDLAKMNEIDHVITLDSEPKGLGELQWVADGHLLAVATQRGALHVFLARLPQLGAACGTRIAHLTSLREVTICSPVEEEPSLTLEIDIEPSIIGAGPDHVAVCLNNRVWFYAILENGNVQPLKEQEYNGTVKAVSLNDKYAAVAFEGKVQLHTIEDSIISASWEHKTLLLPVRENVGLITSHALTPEFLIYATDVKKTKVEIPNVSSMHGILWDIALSSRTIFVAFNKENVFTYAFHKNAIMGPRVILAGSSKLQFNHNPLLLYNGELTCQAESTHLDSVILKSHPFLEVQKVNSASKVELSHMFTQSLMLLRFADTWPICERLQLQSNWNHFAQAAIYHGELDIASQVYRRMGDAAMVLALQDAKVWGQDNDVRNF</sequence>
<dbReference type="PANTHER" id="PTHR14920:SF0">
    <property type="entry name" value="WD REPEAT DOMAIN 19"/>
    <property type="match status" value="1"/>
</dbReference>
<dbReference type="InterPro" id="IPR001680">
    <property type="entry name" value="WD40_rpt"/>
</dbReference>
<evidence type="ECO:0000256" key="2">
    <source>
        <dbReference type="ARBA" id="ARBA00022737"/>
    </source>
</evidence>
<evidence type="ECO:0000259" key="3">
    <source>
        <dbReference type="Pfam" id="PF15911"/>
    </source>
</evidence>
<dbReference type="GeneTree" id="ENSGT00590000083165"/>
<dbReference type="GO" id="GO:0030991">
    <property type="term" value="C:intraciliary transport particle A"/>
    <property type="evidence" value="ECO:0007669"/>
    <property type="project" value="TreeGrafter"/>
</dbReference>
<dbReference type="Pfam" id="PF15911">
    <property type="entry name" value="Beta-prop_WDR19_2nd"/>
    <property type="match status" value="1"/>
</dbReference>
<dbReference type="InterPro" id="IPR036322">
    <property type="entry name" value="WD40_repeat_dom_sf"/>
</dbReference>
<dbReference type="Gene3D" id="2.130.10.10">
    <property type="entry name" value="YVTN repeat-like/Quinoprotein amine dehydrogenase"/>
    <property type="match status" value="2"/>
</dbReference>
<evidence type="ECO:0000313" key="6">
    <source>
        <dbReference type="Proteomes" id="UP000694388"/>
    </source>
</evidence>
<dbReference type="InterPro" id="IPR015943">
    <property type="entry name" value="WD40/YVTN_repeat-like_dom_sf"/>
</dbReference>
<dbReference type="InterPro" id="IPR040379">
    <property type="entry name" value="WDR19/dyf-2"/>
</dbReference>
<proteinExistence type="predicted"/>
<feature type="domain" description="WDR19 first beta-propeller" evidence="4">
    <location>
        <begin position="1"/>
        <end position="242"/>
    </location>
</feature>
<dbReference type="GO" id="GO:0005929">
    <property type="term" value="C:cilium"/>
    <property type="evidence" value="ECO:0007669"/>
    <property type="project" value="TreeGrafter"/>
</dbReference>
<dbReference type="AlphaFoldDB" id="A0A8C4PW69"/>
<dbReference type="PANTHER" id="PTHR14920">
    <property type="entry name" value="OSMOTIC AVOIDANCE ABNORMAL PROTEIN 1/WD REPEAT MEMBRANE PROTEIN"/>
    <property type="match status" value="1"/>
</dbReference>
<dbReference type="OMA" id="WPICERL"/>
<keyword evidence="1" id="KW-0853">WD repeat</keyword>
<dbReference type="InterPro" id="IPR057855">
    <property type="entry name" value="Beta-prop_WDR19_1st"/>
</dbReference>
<dbReference type="Ensembl" id="ENSEBUT00000000399.1">
    <property type="protein sequence ID" value="ENSEBUP00000000110.1"/>
    <property type="gene ID" value="ENSEBUG00000000372.1"/>
</dbReference>
<dbReference type="SUPFAM" id="SSF50978">
    <property type="entry name" value="WD40 repeat-like"/>
    <property type="match status" value="1"/>
</dbReference>
<name>A0A8C4PW69_EPTBU</name>
<dbReference type="Pfam" id="PF23389">
    <property type="entry name" value="Beta-prop_WDR19_1st"/>
    <property type="match status" value="1"/>
</dbReference>
<feature type="domain" description="WDR19 WD40 repeat" evidence="3">
    <location>
        <begin position="262"/>
        <end position="396"/>
    </location>
</feature>
<evidence type="ECO:0000259" key="4">
    <source>
        <dbReference type="Pfam" id="PF23389"/>
    </source>
</evidence>